<evidence type="ECO:0000256" key="12">
    <source>
        <dbReference type="ARBA" id="ARBA00023277"/>
    </source>
</evidence>
<dbReference type="Pfam" id="PF01087">
    <property type="entry name" value="GalP_UDP_transf"/>
    <property type="match status" value="1"/>
</dbReference>
<dbReference type="EMBL" id="JACCFW010000001">
    <property type="protein sequence ID" value="NYJ74518.1"/>
    <property type="molecule type" value="Genomic_DNA"/>
</dbReference>
<dbReference type="AlphaFoldDB" id="A0A853DC83"/>
<dbReference type="PANTHER" id="PTHR11943:SF1">
    <property type="entry name" value="GALACTOSE-1-PHOSPHATE URIDYLYLTRANSFERASE"/>
    <property type="match status" value="1"/>
</dbReference>
<feature type="region of interest" description="Disordered" evidence="16">
    <location>
        <begin position="61"/>
        <end position="82"/>
    </location>
</feature>
<comment type="caution">
    <text evidence="19">The sequence shown here is derived from an EMBL/GenBank/DDBJ whole genome shotgun (WGS) entry which is preliminary data.</text>
</comment>
<accession>A0A853DC83</accession>
<dbReference type="PROSITE" id="PS00117">
    <property type="entry name" value="GAL_P_UDP_TRANSF_I"/>
    <property type="match status" value="1"/>
</dbReference>
<feature type="domain" description="Galactose-1-phosphate uridyl transferase C-terminal" evidence="18">
    <location>
        <begin position="211"/>
        <end position="322"/>
    </location>
</feature>
<evidence type="ECO:0000313" key="20">
    <source>
        <dbReference type="Proteomes" id="UP000571817"/>
    </source>
</evidence>
<reference evidence="19 20" key="1">
    <citation type="submission" date="2020-07" db="EMBL/GenBank/DDBJ databases">
        <title>Sequencing the genomes of 1000 actinobacteria strains.</title>
        <authorList>
            <person name="Klenk H.-P."/>
        </authorList>
    </citation>
    <scope>NUCLEOTIDE SEQUENCE [LARGE SCALE GENOMIC DNA]</scope>
    <source>
        <strain evidence="19 20">DSM 29531</strain>
    </source>
</reference>
<keyword evidence="20" id="KW-1185">Reference proteome</keyword>
<evidence type="ECO:0000256" key="14">
    <source>
        <dbReference type="PIRSR" id="PIRSR000808-1"/>
    </source>
</evidence>
<dbReference type="GO" id="GO:0033499">
    <property type="term" value="P:galactose catabolic process via UDP-galactose, Leloir pathway"/>
    <property type="evidence" value="ECO:0007669"/>
    <property type="project" value="TreeGrafter"/>
</dbReference>
<protein>
    <recommendedName>
        <fullName evidence="6 13">Galactose-1-phosphate uridylyltransferase</fullName>
        <ecNumber evidence="5 13">2.7.7.12</ecNumber>
    </recommendedName>
</protein>
<keyword evidence="7 15" id="KW-0808">Transferase</keyword>
<sequence>MKVTKASLADGRDIIYYDEEDDAARRLVDTRDLSGAPTLHSEVRYDPLLKEWVAIASHRQSRTYQPPTSDCPLDPSTPERATEIPSYDYDVVVFQNRFPSFAQGVPPVLDRVDDEPLLVQKPGEGRCEVVCFSSDHNASLGDVSPRRMRTIVDAWADRTAALNALEEVSHVFPFENRGSEIGVTLSHPHGQIYGYPFVPPWTARMLASAAEHHDQHGTNLFEDLLHAEQRSGTRVVTASEHWTAFVPATARWPMEVHLYPNRRVRELPELDDAQRDDFAHVYLDVLHRLDGLYDLQMPYVSGWNQAPAGGDTLGAEHAYLHLRLLSNRRGPTKLKYTAGSESGMGVFINDVAPEMQAASLREVAVR</sequence>
<dbReference type="InterPro" id="IPR005850">
    <property type="entry name" value="GalP_Utransf_C"/>
</dbReference>
<evidence type="ECO:0000256" key="6">
    <source>
        <dbReference type="ARBA" id="ARBA00016340"/>
    </source>
</evidence>
<keyword evidence="12 15" id="KW-0119">Carbohydrate metabolism</keyword>
<evidence type="ECO:0000256" key="10">
    <source>
        <dbReference type="ARBA" id="ARBA00022833"/>
    </source>
</evidence>
<keyword evidence="9 15" id="KW-0479">Metal-binding</keyword>
<dbReference type="NCBIfam" id="TIGR00209">
    <property type="entry name" value="galT_1"/>
    <property type="match status" value="1"/>
</dbReference>
<evidence type="ECO:0000256" key="7">
    <source>
        <dbReference type="ARBA" id="ARBA00022679"/>
    </source>
</evidence>
<evidence type="ECO:0000256" key="8">
    <source>
        <dbReference type="ARBA" id="ARBA00022695"/>
    </source>
</evidence>
<comment type="catalytic activity">
    <reaction evidence="1 15">
        <text>alpha-D-galactose 1-phosphate + UDP-alpha-D-glucose = alpha-D-glucose 1-phosphate + UDP-alpha-D-galactose</text>
        <dbReference type="Rhea" id="RHEA:13989"/>
        <dbReference type="ChEBI" id="CHEBI:58336"/>
        <dbReference type="ChEBI" id="CHEBI:58601"/>
        <dbReference type="ChEBI" id="CHEBI:58885"/>
        <dbReference type="ChEBI" id="CHEBI:66914"/>
        <dbReference type="EC" id="2.7.7.12"/>
    </reaction>
</comment>
<evidence type="ECO:0000256" key="9">
    <source>
        <dbReference type="ARBA" id="ARBA00022723"/>
    </source>
</evidence>
<dbReference type="GO" id="GO:0008270">
    <property type="term" value="F:zinc ion binding"/>
    <property type="evidence" value="ECO:0007669"/>
    <property type="project" value="InterPro"/>
</dbReference>
<keyword evidence="10" id="KW-0862">Zinc</keyword>
<dbReference type="Proteomes" id="UP000571817">
    <property type="component" value="Unassembled WGS sequence"/>
</dbReference>
<evidence type="ECO:0000256" key="13">
    <source>
        <dbReference type="NCBIfam" id="TIGR00209"/>
    </source>
</evidence>
<dbReference type="GO" id="GO:0008108">
    <property type="term" value="F:UDP-glucose:hexose-1-phosphate uridylyltransferase activity"/>
    <property type="evidence" value="ECO:0007669"/>
    <property type="project" value="UniProtKB-UniRule"/>
</dbReference>
<organism evidence="19 20">
    <name type="scientific">Allobranchiibius huperziae</name>
    <dbReference type="NCBI Taxonomy" id="1874116"/>
    <lineage>
        <taxon>Bacteria</taxon>
        <taxon>Bacillati</taxon>
        <taxon>Actinomycetota</taxon>
        <taxon>Actinomycetes</taxon>
        <taxon>Micrococcales</taxon>
        <taxon>Dermacoccaceae</taxon>
        <taxon>Allobranchiibius</taxon>
    </lineage>
</organism>
<dbReference type="EC" id="2.7.7.12" evidence="5 13"/>
<evidence type="ECO:0000259" key="17">
    <source>
        <dbReference type="Pfam" id="PF01087"/>
    </source>
</evidence>
<evidence type="ECO:0000256" key="2">
    <source>
        <dbReference type="ARBA" id="ARBA00001947"/>
    </source>
</evidence>
<dbReference type="InterPro" id="IPR036265">
    <property type="entry name" value="HIT-like_sf"/>
</dbReference>
<evidence type="ECO:0000256" key="4">
    <source>
        <dbReference type="ARBA" id="ARBA00010951"/>
    </source>
</evidence>
<evidence type="ECO:0000313" key="19">
    <source>
        <dbReference type="EMBL" id="NYJ74518.1"/>
    </source>
</evidence>
<evidence type="ECO:0000256" key="5">
    <source>
        <dbReference type="ARBA" id="ARBA00012384"/>
    </source>
</evidence>
<gene>
    <name evidence="19" type="ORF">HNR15_001481</name>
</gene>
<proteinExistence type="inferred from homology"/>
<dbReference type="InterPro" id="IPR001937">
    <property type="entry name" value="GalP_UDPtransf1"/>
</dbReference>
<comment type="cofactor">
    <cofactor evidence="2">
        <name>Zn(2+)</name>
        <dbReference type="ChEBI" id="CHEBI:29105"/>
    </cofactor>
</comment>
<comment type="pathway">
    <text evidence="3 15">Carbohydrate metabolism; galactose metabolism.</text>
</comment>
<keyword evidence="11 15" id="KW-0299">Galactose metabolism</keyword>
<evidence type="ECO:0000256" key="1">
    <source>
        <dbReference type="ARBA" id="ARBA00001107"/>
    </source>
</evidence>
<dbReference type="InterPro" id="IPR019779">
    <property type="entry name" value="GalP_UDPtransf1_His-AS"/>
</dbReference>
<dbReference type="UniPathway" id="UPA00214"/>
<dbReference type="Pfam" id="PF02744">
    <property type="entry name" value="GalP_UDP_tr_C"/>
    <property type="match status" value="1"/>
</dbReference>
<feature type="domain" description="Galactose-1-phosphate uridyl transferase N-terminal" evidence="17">
    <location>
        <begin position="40"/>
        <end position="199"/>
    </location>
</feature>
<dbReference type="SUPFAM" id="SSF54197">
    <property type="entry name" value="HIT-like"/>
    <property type="match status" value="2"/>
</dbReference>
<feature type="active site" description="Tele-UMP-histidine intermediate" evidence="14">
    <location>
        <position position="189"/>
    </location>
</feature>
<dbReference type="GO" id="GO:0005737">
    <property type="term" value="C:cytoplasm"/>
    <property type="evidence" value="ECO:0007669"/>
    <property type="project" value="TreeGrafter"/>
</dbReference>
<dbReference type="InterPro" id="IPR005849">
    <property type="entry name" value="GalP_Utransf_N"/>
</dbReference>
<comment type="similarity">
    <text evidence="4 15">Belongs to the galactose-1-phosphate uridylyltransferase type 1 family.</text>
</comment>
<dbReference type="RefSeq" id="WP_179480459.1">
    <property type="nucleotide sequence ID" value="NZ_JACCFW010000001.1"/>
</dbReference>
<evidence type="ECO:0000259" key="18">
    <source>
        <dbReference type="Pfam" id="PF02744"/>
    </source>
</evidence>
<dbReference type="PANTHER" id="PTHR11943">
    <property type="entry name" value="GALACTOSE-1-PHOSPHATE URIDYLYLTRANSFERASE"/>
    <property type="match status" value="1"/>
</dbReference>
<evidence type="ECO:0000256" key="11">
    <source>
        <dbReference type="ARBA" id="ARBA00023144"/>
    </source>
</evidence>
<evidence type="ECO:0000256" key="16">
    <source>
        <dbReference type="SAM" id="MobiDB-lite"/>
    </source>
</evidence>
<evidence type="ECO:0000256" key="15">
    <source>
        <dbReference type="RuleBase" id="RU000506"/>
    </source>
</evidence>
<dbReference type="PIRSF" id="PIRSF000808">
    <property type="entry name" value="GalT"/>
    <property type="match status" value="1"/>
</dbReference>
<keyword evidence="8 15" id="KW-0548">Nucleotidyltransferase</keyword>
<name>A0A853DC83_9MICO</name>
<evidence type="ECO:0000256" key="3">
    <source>
        <dbReference type="ARBA" id="ARBA00004947"/>
    </source>
</evidence>
<dbReference type="Gene3D" id="3.30.428.10">
    <property type="entry name" value="HIT-like"/>
    <property type="match status" value="2"/>
</dbReference>